<evidence type="ECO:0000256" key="4">
    <source>
        <dbReference type="ARBA" id="ARBA00022475"/>
    </source>
</evidence>
<evidence type="ECO:0000256" key="11">
    <source>
        <dbReference type="ARBA" id="ARBA00022840"/>
    </source>
</evidence>
<comment type="subcellular location">
    <subcellularLocation>
        <location evidence="1">Cell membrane</location>
        <topology evidence="1">Single-pass type I membrane protein</topology>
    </subcellularLocation>
</comment>
<evidence type="ECO:0000256" key="14">
    <source>
        <dbReference type="ARBA" id="ARBA00023170"/>
    </source>
</evidence>
<evidence type="ECO:0000256" key="15">
    <source>
        <dbReference type="ARBA" id="ARBA00023180"/>
    </source>
</evidence>
<keyword evidence="11 16" id="KW-0067">ATP-binding</keyword>
<dbReference type="InterPro" id="IPR008266">
    <property type="entry name" value="Tyr_kinase_AS"/>
</dbReference>
<dbReference type="GO" id="GO:0005886">
    <property type="term" value="C:plasma membrane"/>
    <property type="evidence" value="ECO:0007669"/>
    <property type="project" value="UniProtKB-SubCell"/>
</dbReference>
<keyword evidence="10" id="KW-0418">Kinase</keyword>
<dbReference type="PROSITE" id="PS00107">
    <property type="entry name" value="PROTEIN_KINASE_ATP"/>
    <property type="match status" value="1"/>
</dbReference>
<dbReference type="CDD" id="cd13999">
    <property type="entry name" value="STKc_MAP3K-like"/>
    <property type="match status" value="1"/>
</dbReference>
<dbReference type="InterPro" id="IPR045272">
    <property type="entry name" value="ANXUR1/2-like"/>
</dbReference>
<dbReference type="AlphaFoldDB" id="A0AA35Y727"/>
<dbReference type="GO" id="GO:0004714">
    <property type="term" value="F:transmembrane receptor protein tyrosine kinase activity"/>
    <property type="evidence" value="ECO:0007669"/>
    <property type="project" value="InterPro"/>
</dbReference>
<sequence length="626" mass="72079">MSSSEVNLETYLIPLEVINLATKNFSPERYIGGGGFGKVYKGELSERWQNRTAAFKRLAQNSYQGEHEFRNEISMISRFHHENIVSFIGYCDEVNEMIVVYEYAINGSLDHHLQDPNKRRDITWTHRLKICIGAARGLDYLHSGLGEHNRVIHRDVKSANILLDDNFVAKICDFGLSKLGPKNLPNTHLDTKVAGTQFYLDPTYHESHILRKESDIYSFGVVLFEMLSGMLVYSERSIEDNGPKFLMNLVRRYDDNQIHKLIDPQMRDQISSRSLDMFKEIAYQCISFNLKERPGMHTVIARIEEALAIQDTHEDLELDSTTSTESNTKMESTTIEGEAIAMGLQTIKKDDLEEISQLESRSTYRVVYHGMWKGTDVAIKRIKGSCFARKSSETERMIKDFWKEALVLSSLHHPNVVTFYGIVRDEPDDSLTTITEYMVDGSLKQFLKKKDRTIDQRERLIIAMDTASGMDYLHGKNVIHFDLRCENLLVNMRDPHRPICKIGDLRLSKIKRHNLVNGDNRGTVQWMAPELLNDESHLVTEKVDVYSFGVVMWELLTGDEPYNNMHHKSIIEGIIKNTLRPAIPTWCDAEWKSLMESCWSSDPQERLPFSEIAQKLRTMVVAMNVK</sequence>
<dbReference type="GO" id="GO:0002229">
    <property type="term" value="P:defense response to oomycetes"/>
    <property type="evidence" value="ECO:0007669"/>
    <property type="project" value="UniProtKB-ARBA"/>
</dbReference>
<accession>A0AA35Y727</accession>
<organism evidence="18 19">
    <name type="scientific">Lactuca saligna</name>
    <name type="common">Willowleaf lettuce</name>
    <dbReference type="NCBI Taxonomy" id="75948"/>
    <lineage>
        <taxon>Eukaryota</taxon>
        <taxon>Viridiplantae</taxon>
        <taxon>Streptophyta</taxon>
        <taxon>Embryophyta</taxon>
        <taxon>Tracheophyta</taxon>
        <taxon>Spermatophyta</taxon>
        <taxon>Magnoliopsida</taxon>
        <taxon>eudicotyledons</taxon>
        <taxon>Gunneridae</taxon>
        <taxon>Pentapetalae</taxon>
        <taxon>asterids</taxon>
        <taxon>campanulids</taxon>
        <taxon>Asterales</taxon>
        <taxon>Asteraceae</taxon>
        <taxon>Cichorioideae</taxon>
        <taxon>Cichorieae</taxon>
        <taxon>Lactucinae</taxon>
        <taxon>Lactuca</taxon>
    </lineage>
</organism>
<dbReference type="GO" id="GO:0004674">
    <property type="term" value="F:protein serine/threonine kinase activity"/>
    <property type="evidence" value="ECO:0007669"/>
    <property type="project" value="UniProtKB-KW"/>
</dbReference>
<dbReference type="FunFam" id="1.10.510.10:FF:000240">
    <property type="entry name" value="Lectin-domain containing receptor kinase A4.3"/>
    <property type="match status" value="1"/>
</dbReference>
<dbReference type="GO" id="GO:0009506">
    <property type="term" value="C:plasmodesma"/>
    <property type="evidence" value="ECO:0007669"/>
    <property type="project" value="TreeGrafter"/>
</dbReference>
<dbReference type="FunFam" id="3.30.200.20:FF:000039">
    <property type="entry name" value="receptor-like protein kinase FERONIA"/>
    <property type="match status" value="1"/>
</dbReference>
<comment type="similarity">
    <text evidence="3">In the C-terminal section; belongs to the protein kinase superfamily. Ser/Thr protein kinase family.</text>
</comment>
<dbReference type="EMBL" id="OX465077">
    <property type="protein sequence ID" value="CAI9269729.1"/>
    <property type="molecule type" value="Genomic_DNA"/>
</dbReference>
<evidence type="ECO:0000256" key="3">
    <source>
        <dbReference type="ARBA" id="ARBA00010217"/>
    </source>
</evidence>
<keyword evidence="8" id="KW-0732">Signal</keyword>
<dbReference type="InterPro" id="IPR017441">
    <property type="entry name" value="Protein_kinase_ATP_BS"/>
</dbReference>
<dbReference type="PANTHER" id="PTHR27003:SF359">
    <property type="entry name" value="SERINE_THREONINE-PROTEIN KINASE UNC-51-RELATED"/>
    <property type="match status" value="1"/>
</dbReference>
<evidence type="ECO:0000256" key="8">
    <source>
        <dbReference type="ARBA" id="ARBA00022729"/>
    </source>
</evidence>
<dbReference type="Proteomes" id="UP001177003">
    <property type="component" value="Chromosome 1"/>
</dbReference>
<keyword evidence="5" id="KW-0723">Serine/threonine-protein kinase</keyword>
<evidence type="ECO:0000313" key="19">
    <source>
        <dbReference type="Proteomes" id="UP001177003"/>
    </source>
</evidence>
<dbReference type="InterPro" id="IPR001245">
    <property type="entry name" value="Ser-Thr/Tyr_kinase_cat_dom"/>
</dbReference>
<gene>
    <name evidence="18" type="ORF">LSALG_LOCUS10083</name>
</gene>
<dbReference type="SUPFAM" id="SSF56112">
    <property type="entry name" value="Protein kinase-like (PK-like)"/>
    <property type="match status" value="2"/>
</dbReference>
<evidence type="ECO:0000256" key="16">
    <source>
        <dbReference type="PROSITE-ProRule" id="PRU10141"/>
    </source>
</evidence>
<protein>
    <recommendedName>
        <fullName evidence="17">Protein kinase domain-containing protein</fullName>
    </recommendedName>
</protein>
<evidence type="ECO:0000256" key="6">
    <source>
        <dbReference type="ARBA" id="ARBA00022679"/>
    </source>
</evidence>
<dbReference type="InterPro" id="IPR011009">
    <property type="entry name" value="Kinase-like_dom_sf"/>
</dbReference>
<dbReference type="Pfam" id="PF07714">
    <property type="entry name" value="PK_Tyr_Ser-Thr"/>
    <property type="match status" value="2"/>
</dbReference>
<evidence type="ECO:0000259" key="17">
    <source>
        <dbReference type="PROSITE" id="PS50011"/>
    </source>
</evidence>
<evidence type="ECO:0000256" key="13">
    <source>
        <dbReference type="ARBA" id="ARBA00023136"/>
    </source>
</evidence>
<keyword evidence="15" id="KW-0325">Glycoprotein</keyword>
<reference evidence="18" key="1">
    <citation type="submission" date="2023-04" db="EMBL/GenBank/DDBJ databases">
        <authorList>
            <person name="Vijverberg K."/>
            <person name="Xiong W."/>
            <person name="Schranz E."/>
        </authorList>
    </citation>
    <scope>NUCLEOTIDE SEQUENCE</scope>
</reference>
<evidence type="ECO:0000256" key="12">
    <source>
        <dbReference type="ARBA" id="ARBA00022989"/>
    </source>
</evidence>
<keyword evidence="9 16" id="KW-0547">Nucleotide-binding</keyword>
<dbReference type="PROSITE" id="PS00108">
    <property type="entry name" value="PROTEIN_KINASE_ST"/>
    <property type="match status" value="1"/>
</dbReference>
<evidence type="ECO:0000256" key="9">
    <source>
        <dbReference type="ARBA" id="ARBA00022741"/>
    </source>
</evidence>
<feature type="domain" description="Protein kinase" evidence="17">
    <location>
        <begin position="25"/>
        <end position="307"/>
    </location>
</feature>
<evidence type="ECO:0000256" key="2">
    <source>
        <dbReference type="ARBA" id="ARBA00008536"/>
    </source>
</evidence>
<name>A0AA35Y727_LACSI</name>
<keyword evidence="12" id="KW-1133">Transmembrane helix</keyword>
<dbReference type="Gene3D" id="1.10.510.10">
    <property type="entry name" value="Transferase(Phosphotransferase) domain 1"/>
    <property type="match status" value="2"/>
</dbReference>
<dbReference type="GO" id="GO:0005524">
    <property type="term" value="F:ATP binding"/>
    <property type="evidence" value="ECO:0007669"/>
    <property type="project" value="UniProtKB-UniRule"/>
</dbReference>
<evidence type="ECO:0000313" key="18">
    <source>
        <dbReference type="EMBL" id="CAI9269729.1"/>
    </source>
</evidence>
<evidence type="ECO:0000256" key="7">
    <source>
        <dbReference type="ARBA" id="ARBA00022692"/>
    </source>
</evidence>
<evidence type="ECO:0000256" key="10">
    <source>
        <dbReference type="ARBA" id="ARBA00022777"/>
    </source>
</evidence>
<evidence type="ECO:0000256" key="1">
    <source>
        <dbReference type="ARBA" id="ARBA00004251"/>
    </source>
</evidence>
<dbReference type="InterPro" id="IPR008271">
    <property type="entry name" value="Ser/Thr_kinase_AS"/>
</dbReference>
<dbReference type="PRINTS" id="PR00109">
    <property type="entry name" value="TYRKINASE"/>
</dbReference>
<keyword evidence="4" id="KW-1003">Cell membrane</keyword>
<feature type="binding site" evidence="16">
    <location>
        <position position="56"/>
    </location>
    <ligand>
        <name>ATP</name>
        <dbReference type="ChEBI" id="CHEBI:30616"/>
    </ligand>
</feature>
<keyword evidence="19" id="KW-1185">Reference proteome</keyword>
<keyword evidence="6" id="KW-0808">Transferase</keyword>
<keyword evidence="7" id="KW-0812">Transmembrane</keyword>
<keyword evidence="14" id="KW-0675">Receptor</keyword>
<dbReference type="PROSITE" id="PS50011">
    <property type="entry name" value="PROTEIN_KINASE_DOM"/>
    <property type="match status" value="2"/>
</dbReference>
<dbReference type="InterPro" id="IPR000719">
    <property type="entry name" value="Prot_kinase_dom"/>
</dbReference>
<dbReference type="PROSITE" id="PS00109">
    <property type="entry name" value="PROTEIN_KINASE_TYR"/>
    <property type="match status" value="1"/>
</dbReference>
<dbReference type="Gene3D" id="3.30.200.20">
    <property type="entry name" value="Phosphorylase Kinase, domain 1"/>
    <property type="match status" value="2"/>
</dbReference>
<keyword evidence="13" id="KW-0472">Membrane</keyword>
<dbReference type="SMART" id="SM00220">
    <property type="entry name" value="S_TKc"/>
    <property type="match status" value="2"/>
</dbReference>
<feature type="domain" description="Protein kinase" evidence="17">
    <location>
        <begin position="353"/>
        <end position="620"/>
    </location>
</feature>
<comment type="similarity">
    <text evidence="2">In the N-terminal section; belongs to the leguminous lectin family.</text>
</comment>
<dbReference type="PANTHER" id="PTHR27003">
    <property type="entry name" value="OS07G0166700 PROTEIN"/>
    <property type="match status" value="1"/>
</dbReference>
<proteinExistence type="inferred from homology"/>
<evidence type="ECO:0000256" key="5">
    <source>
        <dbReference type="ARBA" id="ARBA00022527"/>
    </source>
</evidence>